<dbReference type="RefSeq" id="WP_316410795.1">
    <property type="nucleotide sequence ID" value="NZ_AP027081.1"/>
</dbReference>
<dbReference type="InterPro" id="IPR004714">
    <property type="entry name" value="Cyt_oxidase_maturation_cbb3"/>
</dbReference>
<reference evidence="2" key="1">
    <citation type="journal article" date="2023" name="Int. J. Syst. Evol. Microbiol.">
        <title>Mesoterricola silvestris gen. nov., sp. nov., Mesoterricola sediminis sp. nov., Geothrix oryzae sp. nov., Geothrix edaphica sp. nov., Geothrix rubra sp. nov., and Geothrix limicola sp. nov., six novel members of Acidobacteriota isolated from soils.</title>
        <authorList>
            <person name="Itoh H."/>
            <person name="Sugisawa Y."/>
            <person name="Mise K."/>
            <person name="Xu Z."/>
            <person name="Kuniyasu M."/>
            <person name="Ushijima N."/>
            <person name="Kawano K."/>
            <person name="Kobayashi E."/>
            <person name="Shiratori Y."/>
            <person name="Masuda Y."/>
            <person name="Senoo K."/>
        </authorList>
    </citation>
    <scope>NUCLEOTIDE SEQUENCE</scope>
    <source>
        <strain evidence="2">W786</strain>
    </source>
</reference>
<dbReference type="Proteomes" id="UP001228113">
    <property type="component" value="Chromosome"/>
</dbReference>
<accession>A0AA48GSZ8</accession>
<dbReference type="AlphaFoldDB" id="A0AA48GSZ8"/>
<dbReference type="KEGG" id="msea:METESE_36740"/>
<name>A0AA48GSZ8_9BACT</name>
<evidence type="ECO:0008006" key="4">
    <source>
        <dbReference type="Google" id="ProtNLM"/>
    </source>
</evidence>
<keyword evidence="3" id="KW-1185">Reference proteome</keyword>
<keyword evidence="1" id="KW-0812">Transmembrane</keyword>
<keyword evidence="1" id="KW-1133">Transmembrane helix</keyword>
<proteinExistence type="predicted"/>
<evidence type="ECO:0000313" key="2">
    <source>
        <dbReference type="EMBL" id="BDU78716.1"/>
    </source>
</evidence>
<gene>
    <name evidence="2" type="ORF">METESE_36740</name>
</gene>
<dbReference type="Pfam" id="PF03597">
    <property type="entry name" value="FixS"/>
    <property type="match status" value="1"/>
</dbReference>
<sequence>METPNWTLIIVFTAVGLAFAAGFVLFALWAIRDGQFQDVEGVKFRMLEDFNPKKGRTAPRD</sequence>
<protein>
    <recommendedName>
        <fullName evidence="4">Cbb3-type cytochrome oxidase assembly protein CcoS</fullName>
    </recommendedName>
</protein>
<evidence type="ECO:0000256" key="1">
    <source>
        <dbReference type="SAM" id="Phobius"/>
    </source>
</evidence>
<keyword evidence="1" id="KW-0472">Membrane</keyword>
<feature type="transmembrane region" description="Helical" evidence="1">
    <location>
        <begin position="6"/>
        <end position="31"/>
    </location>
</feature>
<organism evidence="2 3">
    <name type="scientific">Mesoterricola sediminis</name>
    <dbReference type="NCBI Taxonomy" id="2927980"/>
    <lineage>
        <taxon>Bacteria</taxon>
        <taxon>Pseudomonadati</taxon>
        <taxon>Acidobacteriota</taxon>
        <taxon>Holophagae</taxon>
        <taxon>Holophagales</taxon>
        <taxon>Holophagaceae</taxon>
        <taxon>Mesoterricola</taxon>
    </lineage>
</organism>
<evidence type="ECO:0000313" key="3">
    <source>
        <dbReference type="Proteomes" id="UP001228113"/>
    </source>
</evidence>
<dbReference type="EMBL" id="AP027081">
    <property type="protein sequence ID" value="BDU78716.1"/>
    <property type="molecule type" value="Genomic_DNA"/>
</dbReference>